<keyword evidence="6" id="KW-0560">Oxidoreductase</keyword>
<dbReference type="GO" id="GO:0016491">
    <property type="term" value="F:oxidoreductase activity"/>
    <property type="evidence" value="ECO:0007669"/>
    <property type="project" value="UniProtKB-KW"/>
</dbReference>
<evidence type="ECO:0000256" key="10">
    <source>
        <dbReference type="ARBA" id="ARBA00061434"/>
    </source>
</evidence>
<dbReference type="CDD" id="cd00207">
    <property type="entry name" value="fer2"/>
    <property type="match status" value="1"/>
</dbReference>
<dbReference type="InterPro" id="IPR017938">
    <property type="entry name" value="Riboflavin_synthase-like_b-brl"/>
</dbReference>
<dbReference type="SUPFAM" id="SSF63380">
    <property type="entry name" value="Riboflavin synthase domain-like"/>
    <property type="match status" value="1"/>
</dbReference>
<evidence type="ECO:0000313" key="13">
    <source>
        <dbReference type="EMBL" id="ARJ40588.1"/>
    </source>
</evidence>
<evidence type="ECO:0000256" key="3">
    <source>
        <dbReference type="ARBA" id="ARBA00022714"/>
    </source>
</evidence>
<dbReference type="InterPro" id="IPR039261">
    <property type="entry name" value="FNR_nucleotide-bd"/>
</dbReference>
<protein>
    <submittedName>
        <fullName evidence="13">NADH oxidoreductase</fullName>
    </submittedName>
</protein>
<evidence type="ECO:0000259" key="12">
    <source>
        <dbReference type="PROSITE" id="PS51384"/>
    </source>
</evidence>
<dbReference type="InterPro" id="IPR001041">
    <property type="entry name" value="2Fe-2S_ferredoxin-type"/>
</dbReference>
<evidence type="ECO:0000256" key="8">
    <source>
        <dbReference type="ARBA" id="ARBA00023014"/>
    </source>
</evidence>
<dbReference type="PRINTS" id="PR00410">
    <property type="entry name" value="PHEHYDRXLASE"/>
</dbReference>
<dbReference type="Gene3D" id="3.10.20.30">
    <property type="match status" value="1"/>
</dbReference>
<comment type="cofactor">
    <cofactor evidence="9">
        <name>[2Fe-2S] cluster</name>
        <dbReference type="ChEBI" id="CHEBI:190135"/>
    </cofactor>
</comment>
<dbReference type="RefSeq" id="WP_085067443.1">
    <property type="nucleotide sequence ID" value="NZ_CP019706.1"/>
</dbReference>
<sequence length="329" mass="36432">MNTTTLCPWRMQVHHITQETPDVWTLALIDHDFYRWQAGQFALVRIGNSDEVRAYTLSSTPGQSQFITLTIRYIEQGKGSGWLTRQVKPGDYVWLSDPQGNFSCEQHPASHYLLLAAGCGITPVMSMARWLHSHRPETDVHLIYSVRSPQDVIFAAELQALRPWLKLTIIAEQQPEALMLKGRLTTEILAQQVPDIARRTVMMCGPQPYMDLAENSVRALGAVNVLREQFTAAAPDDVEDNGVRYHLSSASHQLQHAAFPAGWSLLSAMEQHKLPVEAVCRAGVCGCCKTRVVSGQYQTSSTVGLTEEEIAAGYVLACSCQPAGNIELA</sequence>
<gene>
    <name evidence="13" type="ORF">B1H58_00325</name>
</gene>
<feature type="domain" description="FAD-binding FR-type" evidence="12">
    <location>
        <begin position="6"/>
        <end position="105"/>
    </location>
</feature>
<organism evidence="13 14">
    <name type="scientific">Pantoea alhagi</name>
    <dbReference type="NCBI Taxonomy" id="1891675"/>
    <lineage>
        <taxon>Bacteria</taxon>
        <taxon>Pseudomonadati</taxon>
        <taxon>Pseudomonadota</taxon>
        <taxon>Gammaproteobacteria</taxon>
        <taxon>Enterobacterales</taxon>
        <taxon>Erwiniaceae</taxon>
        <taxon>Pantoea</taxon>
    </lineage>
</organism>
<dbReference type="GO" id="GO:0046872">
    <property type="term" value="F:metal ion binding"/>
    <property type="evidence" value="ECO:0007669"/>
    <property type="project" value="UniProtKB-KW"/>
</dbReference>
<dbReference type="PRINTS" id="PR00371">
    <property type="entry name" value="FPNCR"/>
</dbReference>
<dbReference type="Gene3D" id="2.40.30.10">
    <property type="entry name" value="Translation factors"/>
    <property type="match status" value="1"/>
</dbReference>
<evidence type="ECO:0000256" key="5">
    <source>
        <dbReference type="ARBA" id="ARBA00022827"/>
    </source>
</evidence>
<dbReference type="PROSITE" id="PS51085">
    <property type="entry name" value="2FE2S_FER_2"/>
    <property type="match status" value="1"/>
</dbReference>
<dbReference type="NCBIfam" id="NF007964">
    <property type="entry name" value="PRK10684.1"/>
    <property type="match status" value="1"/>
</dbReference>
<accession>A0A1W6B0I5</accession>
<dbReference type="Pfam" id="PF00970">
    <property type="entry name" value="FAD_binding_6"/>
    <property type="match status" value="1"/>
</dbReference>
<proteinExistence type="inferred from homology"/>
<feature type="domain" description="2Fe-2S ferredoxin-type" evidence="11">
    <location>
        <begin position="241"/>
        <end position="329"/>
    </location>
</feature>
<evidence type="ECO:0000256" key="9">
    <source>
        <dbReference type="ARBA" id="ARBA00034078"/>
    </source>
</evidence>
<evidence type="ECO:0000313" key="14">
    <source>
        <dbReference type="Proteomes" id="UP000192900"/>
    </source>
</evidence>
<name>A0A1W6B0I5_9GAMM</name>
<dbReference type="EMBL" id="CP019706">
    <property type="protein sequence ID" value="ARJ40588.1"/>
    <property type="molecule type" value="Genomic_DNA"/>
</dbReference>
<evidence type="ECO:0000259" key="11">
    <source>
        <dbReference type="PROSITE" id="PS51085"/>
    </source>
</evidence>
<dbReference type="STRING" id="1891675.B1H58_00325"/>
<dbReference type="InterPro" id="IPR050415">
    <property type="entry name" value="MRET"/>
</dbReference>
<dbReference type="SUPFAM" id="SSF54292">
    <property type="entry name" value="2Fe-2S ferredoxin-like"/>
    <property type="match status" value="1"/>
</dbReference>
<evidence type="ECO:0000256" key="2">
    <source>
        <dbReference type="ARBA" id="ARBA00022630"/>
    </source>
</evidence>
<evidence type="ECO:0000256" key="4">
    <source>
        <dbReference type="ARBA" id="ARBA00022723"/>
    </source>
</evidence>
<dbReference type="AlphaFoldDB" id="A0A1W6B0I5"/>
<keyword evidence="5" id="KW-0274">FAD</keyword>
<reference evidence="13 14" key="1">
    <citation type="submission" date="2017-02" db="EMBL/GenBank/DDBJ databases">
        <title>Complete genome sequence of the drought resistance-promoting endophyte Pantoea alhagi LTYR-11Z.</title>
        <authorList>
            <person name="Zhang L."/>
        </authorList>
    </citation>
    <scope>NUCLEOTIDE SEQUENCE [LARGE SCALE GENOMIC DNA]</scope>
    <source>
        <strain evidence="13 14">LTYR-11Z</strain>
    </source>
</reference>
<keyword evidence="4" id="KW-0479">Metal-binding</keyword>
<keyword evidence="7" id="KW-0408">Iron</keyword>
<dbReference type="CDD" id="cd06215">
    <property type="entry name" value="FNR_iron_sulfur_binding_1"/>
    <property type="match status" value="1"/>
</dbReference>
<keyword evidence="14" id="KW-1185">Reference proteome</keyword>
<keyword evidence="2" id="KW-0285">Flavoprotein</keyword>
<comment type="similarity">
    <text evidence="10">In the N-terminal section; belongs to the FAD-binding oxidoreductase type 6 family.</text>
</comment>
<comment type="cofactor">
    <cofactor evidence="1">
        <name>FAD</name>
        <dbReference type="ChEBI" id="CHEBI:57692"/>
    </cofactor>
</comment>
<dbReference type="InterPro" id="IPR012675">
    <property type="entry name" value="Beta-grasp_dom_sf"/>
</dbReference>
<evidence type="ECO:0000256" key="7">
    <source>
        <dbReference type="ARBA" id="ARBA00023004"/>
    </source>
</evidence>
<dbReference type="InterPro" id="IPR001433">
    <property type="entry name" value="OxRdtase_FAD/NAD-bd"/>
</dbReference>
<dbReference type="KEGG" id="palh:B1H58_00325"/>
<dbReference type="Pfam" id="PF00111">
    <property type="entry name" value="Fer2"/>
    <property type="match status" value="1"/>
</dbReference>
<dbReference type="InterPro" id="IPR008333">
    <property type="entry name" value="Cbr1-like_FAD-bd_dom"/>
</dbReference>
<dbReference type="InterPro" id="IPR036010">
    <property type="entry name" value="2Fe-2S_ferredoxin-like_sf"/>
</dbReference>
<dbReference type="GO" id="GO:0051537">
    <property type="term" value="F:2 iron, 2 sulfur cluster binding"/>
    <property type="evidence" value="ECO:0007669"/>
    <property type="project" value="UniProtKB-KW"/>
</dbReference>
<dbReference type="PANTHER" id="PTHR47354">
    <property type="entry name" value="NADH OXIDOREDUCTASE HCR"/>
    <property type="match status" value="1"/>
</dbReference>
<dbReference type="SUPFAM" id="SSF52343">
    <property type="entry name" value="Ferredoxin reductase-like, C-terminal NADP-linked domain"/>
    <property type="match status" value="1"/>
</dbReference>
<dbReference type="OrthoDB" id="9796486at2"/>
<dbReference type="InterPro" id="IPR017927">
    <property type="entry name" value="FAD-bd_FR_type"/>
</dbReference>
<dbReference type="Gene3D" id="3.40.50.80">
    <property type="entry name" value="Nucleotide-binding domain of ferredoxin-NADP reductase (FNR) module"/>
    <property type="match status" value="1"/>
</dbReference>
<evidence type="ECO:0000256" key="1">
    <source>
        <dbReference type="ARBA" id="ARBA00001974"/>
    </source>
</evidence>
<dbReference type="PROSITE" id="PS51384">
    <property type="entry name" value="FAD_FR"/>
    <property type="match status" value="1"/>
</dbReference>
<dbReference type="PANTHER" id="PTHR47354:SF6">
    <property type="entry name" value="NADH OXIDOREDUCTASE HCR"/>
    <property type="match status" value="1"/>
</dbReference>
<dbReference type="Pfam" id="PF00175">
    <property type="entry name" value="NAD_binding_1"/>
    <property type="match status" value="1"/>
</dbReference>
<dbReference type="Proteomes" id="UP000192900">
    <property type="component" value="Chromosome"/>
</dbReference>
<keyword evidence="3" id="KW-0001">2Fe-2S</keyword>
<evidence type="ECO:0000256" key="6">
    <source>
        <dbReference type="ARBA" id="ARBA00023002"/>
    </source>
</evidence>
<dbReference type="InterPro" id="IPR001709">
    <property type="entry name" value="Flavoprot_Pyr_Nucl_cyt_Rdtase"/>
</dbReference>
<keyword evidence="8" id="KW-0411">Iron-sulfur</keyword>